<name>A0A1Y2BB07_9TREE</name>
<feature type="transmembrane region" description="Helical" evidence="5">
    <location>
        <begin position="278"/>
        <end position="296"/>
    </location>
</feature>
<dbReference type="EMBL" id="MCFC01000012">
    <property type="protein sequence ID" value="ORY31999.1"/>
    <property type="molecule type" value="Genomic_DNA"/>
</dbReference>
<dbReference type="InterPro" id="IPR011701">
    <property type="entry name" value="MFS"/>
</dbReference>
<protein>
    <submittedName>
        <fullName evidence="6">Major facilitator superfamily domain-containing protein</fullName>
    </submittedName>
</protein>
<feature type="transmembrane region" description="Helical" evidence="5">
    <location>
        <begin position="345"/>
        <end position="365"/>
    </location>
</feature>
<feature type="transmembrane region" description="Helical" evidence="5">
    <location>
        <begin position="453"/>
        <end position="474"/>
    </location>
</feature>
<keyword evidence="4 5" id="KW-0472">Membrane</keyword>
<proteinExistence type="predicted"/>
<feature type="transmembrane region" description="Helical" evidence="5">
    <location>
        <begin position="138"/>
        <end position="164"/>
    </location>
</feature>
<reference evidence="6 7" key="1">
    <citation type="submission" date="2016-07" db="EMBL/GenBank/DDBJ databases">
        <title>Pervasive Adenine N6-methylation of Active Genes in Fungi.</title>
        <authorList>
            <consortium name="DOE Joint Genome Institute"/>
            <person name="Mondo S.J."/>
            <person name="Dannebaum R.O."/>
            <person name="Kuo R.C."/>
            <person name="Labutti K."/>
            <person name="Haridas S."/>
            <person name="Kuo A."/>
            <person name="Salamov A."/>
            <person name="Ahrendt S.R."/>
            <person name="Lipzen A."/>
            <person name="Sullivan W."/>
            <person name="Andreopoulos W.B."/>
            <person name="Clum A."/>
            <person name="Lindquist E."/>
            <person name="Daum C."/>
            <person name="Ramamoorthy G.K."/>
            <person name="Gryganskyi A."/>
            <person name="Culley D."/>
            <person name="Magnuson J.K."/>
            <person name="James T.Y."/>
            <person name="O'Malley M.A."/>
            <person name="Stajich J.E."/>
            <person name="Spatafora J.W."/>
            <person name="Visel A."/>
            <person name="Grigoriev I.V."/>
        </authorList>
    </citation>
    <scope>NUCLEOTIDE SEQUENCE [LARGE SCALE GENOMIC DNA]</scope>
    <source>
        <strain evidence="6 7">68-887.2</strain>
    </source>
</reference>
<evidence type="ECO:0000256" key="2">
    <source>
        <dbReference type="ARBA" id="ARBA00022692"/>
    </source>
</evidence>
<sequence>MFGKKKEDSATAQPVHEQPFVPEEITQRLEAERISLAGHSFWYRFIVNSWTQIILVSVACFCLPGMYNAISGMGGSGQLDPTVGANASVALLSVGAASVIFIAQPMFDILGVRTILLGGWTYALYTGSLLNYNRTHNGAFVIASGAILGIGAAFLWIAQGAIMLSYPLPHQKGRSIALFWVIFNLGGAIGSFISLGINFHRTKSGTVSDATYVAYMVIMLVGWVACIGLLPSHLVRRNDGSRAAPPPEEIGDTSRWWTKFQRVAVREVRHIIALKDEWRIWFMLPMCFAANWFYSYQQNEVNGLAFTLRSRSLNSSLYWAAQMFGGVIIGFLCDMPWLTRPKRALVGWIFVFVTGNVIMGGGLAFENWFEKQGQTHYIDFSDSSLYVGPCFLYIFYGMYDAFWQGYTYWLLGALCNTPKEAARFVAVYKTMQSVGGAVAYRLTANHLAARKQFISNWCVIAICLVVALPTVLYITEPTIQEAMGDFVDEEEDHPGAKRKALAAEKHAELIHTKVVGEHV</sequence>
<evidence type="ECO:0000256" key="1">
    <source>
        <dbReference type="ARBA" id="ARBA00004141"/>
    </source>
</evidence>
<evidence type="ECO:0000256" key="5">
    <source>
        <dbReference type="SAM" id="Phobius"/>
    </source>
</evidence>
<dbReference type="InParanoid" id="A0A1Y2BB07"/>
<evidence type="ECO:0000313" key="7">
    <source>
        <dbReference type="Proteomes" id="UP000193986"/>
    </source>
</evidence>
<keyword evidence="7" id="KW-1185">Reference proteome</keyword>
<dbReference type="Pfam" id="PF07690">
    <property type="entry name" value="MFS_1"/>
    <property type="match status" value="1"/>
</dbReference>
<dbReference type="InterPro" id="IPR036259">
    <property type="entry name" value="MFS_trans_sf"/>
</dbReference>
<feature type="transmembrane region" description="Helical" evidence="5">
    <location>
        <begin position="114"/>
        <end position="132"/>
    </location>
</feature>
<dbReference type="SUPFAM" id="SSF103473">
    <property type="entry name" value="MFS general substrate transporter"/>
    <property type="match status" value="1"/>
</dbReference>
<accession>A0A1Y2BB07</accession>
<feature type="transmembrane region" description="Helical" evidence="5">
    <location>
        <begin position="385"/>
        <end position="403"/>
    </location>
</feature>
<dbReference type="InterPro" id="IPR051617">
    <property type="entry name" value="UNC-93-like_regulator"/>
</dbReference>
<comment type="subcellular location">
    <subcellularLocation>
        <location evidence="1">Membrane</location>
        <topology evidence="1">Multi-pass membrane protein</topology>
    </subcellularLocation>
</comment>
<dbReference type="AlphaFoldDB" id="A0A1Y2BB07"/>
<dbReference type="PANTHER" id="PTHR23294:SF55">
    <property type="entry name" value="TRANSPORTER, PUTATIVE (AFU_ORTHOLOGUE AFUA_1G17480)-RELATED"/>
    <property type="match status" value="1"/>
</dbReference>
<dbReference type="GO" id="GO:0022857">
    <property type="term" value="F:transmembrane transporter activity"/>
    <property type="evidence" value="ECO:0007669"/>
    <property type="project" value="InterPro"/>
</dbReference>
<keyword evidence="2 5" id="KW-0812">Transmembrane</keyword>
<evidence type="ECO:0000256" key="4">
    <source>
        <dbReference type="ARBA" id="ARBA00023136"/>
    </source>
</evidence>
<gene>
    <name evidence="6" type="ORF">BCR39DRAFT_525130</name>
</gene>
<dbReference type="OrthoDB" id="196103at2759"/>
<evidence type="ECO:0000256" key="3">
    <source>
        <dbReference type="ARBA" id="ARBA00022989"/>
    </source>
</evidence>
<keyword evidence="3 5" id="KW-1133">Transmembrane helix</keyword>
<evidence type="ECO:0000313" key="6">
    <source>
        <dbReference type="EMBL" id="ORY31999.1"/>
    </source>
</evidence>
<feature type="transmembrane region" description="Helical" evidence="5">
    <location>
        <begin position="87"/>
        <end position="107"/>
    </location>
</feature>
<dbReference type="PANTHER" id="PTHR23294">
    <property type="entry name" value="ET TRANSLATION PRODUCT-RELATED"/>
    <property type="match status" value="1"/>
</dbReference>
<feature type="transmembrane region" description="Helical" evidence="5">
    <location>
        <begin position="176"/>
        <end position="200"/>
    </location>
</feature>
<dbReference type="Gene3D" id="1.20.1250.20">
    <property type="entry name" value="MFS general substrate transporter like domains"/>
    <property type="match status" value="2"/>
</dbReference>
<comment type="caution">
    <text evidence="6">The sequence shown here is derived from an EMBL/GenBank/DDBJ whole genome shotgun (WGS) entry which is preliminary data.</text>
</comment>
<organism evidence="6 7">
    <name type="scientific">Naematelia encephala</name>
    <dbReference type="NCBI Taxonomy" id="71784"/>
    <lineage>
        <taxon>Eukaryota</taxon>
        <taxon>Fungi</taxon>
        <taxon>Dikarya</taxon>
        <taxon>Basidiomycota</taxon>
        <taxon>Agaricomycotina</taxon>
        <taxon>Tremellomycetes</taxon>
        <taxon>Tremellales</taxon>
        <taxon>Naemateliaceae</taxon>
        <taxon>Naematelia</taxon>
    </lineage>
</organism>
<dbReference type="GO" id="GO:0016020">
    <property type="term" value="C:membrane"/>
    <property type="evidence" value="ECO:0007669"/>
    <property type="project" value="UniProtKB-SubCell"/>
</dbReference>
<feature type="transmembrane region" description="Helical" evidence="5">
    <location>
        <begin position="316"/>
        <end position="333"/>
    </location>
</feature>
<dbReference type="Proteomes" id="UP000193986">
    <property type="component" value="Unassembled WGS sequence"/>
</dbReference>
<feature type="transmembrane region" description="Helical" evidence="5">
    <location>
        <begin position="212"/>
        <end position="232"/>
    </location>
</feature>
<feature type="transmembrane region" description="Helical" evidence="5">
    <location>
        <begin position="41"/>
        <end position="67"/>
    </location>
</feature>